<dbReference type="Gene3D" id="3.40.50.10790">
    <property type="entry name" value="S-adenosyl-l-methionine hydroxide adenosyltransferase, N-terminal"/>
    <property type="match status" value="1"/>
</dbReference>
<evidence type="ECO:0000313" key="6">
    <source>
        <dbReference type="Proteomes" id="UP001179121"/>
    </source>
</evidence>
<dbReference type="GO" id="GO:0016787">
    <property type="term" value="F:hydrolase activity"/>
    <property type="evidence" value="ECO:0007669"/>
    <property type="project" value="UniProtKB-KW"/>
</dbReference>
<dbReference type="Gene3D" id="2.40.30.90">
    <property type="entry name" value="Bacterial fluorinating enzyme like"/>
    <property type="match status" value="1"/>
</dbReference>
<feature type="domain" description="S-adenosyl-l-methionine hydroxide adenosyltransferase N-terminal" evidence="3">
    <location>
        <begin position="8"/>
        <end position="151"/>
    </location>
</feature>
<keyword evidence="1" id="KW-0949">S-adenosyl-L-methionine</keyword>
<dbReference type="RefSeq" id="WP_289269229.1">
    <property type="nucleotide sequence ID" value="NZ_OX365700.1"/>
</dbReference>
<keyword evidence="6" id="KW-1185">Reference proteome</keyword>
<dbReference type="PANTHER" id="PTHR35092:SF1">
    <property type="entry name" value="CHLORINASE MJ1651"/>
    <property type="match status" value="1"/>
</dbReference>
<comment type="similarity">
    <text evidence="2">Belongs to the SAM hydrolase / SAM-dependent halogenase family.</text>
</comment>
<dbReference type="Pfam" id="PF01887">
    <property type="entry name" value="SAM_HAT_N"/>
    <property type="match status" value="1"/>
</dbReference>
<dbReference type="EMBL" id="OX365700">
    <property type="protein sequence ID" value="CAI4032507.1"/>
    <property type="molecule type" value="Genomic_DNA"/>
</dbReference>
<accession>A0AA86T6G6</accession>
<evidence type="ECO:0000256" key="1">
    <source>
        <dbReference type="ARBA" id="ARBA00022691"/>
    </source>
</evidence>
<dbReference type="SUPFAM" id="SSF102522">
    <property type="entry name" value="Bacterial fluorinating enzyme, N-terminal domain"/>
    <property type="match status" value="1"/>
</dbReference>
<dbReference type="InterPro" id="IPR046470">
    <property type="entry name" value="SAM_HAT_C"/>
</dbReference>
<proteinExistence type="inferred from homology"/>
<dbReference type="AlphaFoldDB" id="A0AA86T6G6"/>
<dbReference type="SUPFAM" id="SSF101852">
    <property type="entry name" value="Bacterial fluorinating enzyme, C-terminal domain"/>
    <property type="match status" value="1"/>
</dbReference>
<dbReference type="KEGG" id="nti:DNFV4_02937"/>
<name>A0AA86T6G6_9BACT</name>
<dbReference type="InterPro" id="IPR046469">
    <property type="entry name" value="SAM_HAT_N"/>
</dbReference>
<gene>
    <name evidence="5" type="ORF">DNFV4_02937</name>
</gene>
<dbReference type="InterPro" id="IPR002747">
    <property type="entry name" value="SAM_OH_AdoTrfase"/>
</dbReference>
<organism evidence="5 6">
    <name type="scientific">Nitrospira tepida</name>
    <dbReference type="NCBI Taxonomy" id="2973512"/>
    <lineage>
        <taxon>Bacteria</taxon>
        <taxon>Pseudomonadati</taxon>
        <taxon>Nitrospirota</taxon>
        <taxon>Nitrospiria</taxon>
        <taxon>Nitrospirales</taxon>
        <taxon>Nitrospiraceae</taxon>
        <taxon>Nitrospira</taxon>
    </lineage>
</organism>
<dbReference type="PANTHER" id="PTHR35092">
    <property type="entry name" value="CHLORINASE MJ1651"/>
    <property type="match status" value="1"/>
</dbReference>
<evidence type="ECO:0000259" key="4">
    <source>
        <dbReference type="Pfam" id="PF20257"/>
    </source>
</evidence>
<protein>
    <submittedName>
        <fullName evidence="5">S-adenosyl-L-methionine hydrolase (Adenosine-forming)</fullName>
    </submittedName>
</protein>
<dbReference type="Proteomes" id="UP001179121">
    <property type="component" value="Chromosome"/>
</dbReference>
<dbReference type="InterPro" id="IPR023228">
    <property type="entry name" value="SAM_OH_AdoTrfase_N_sf"/>
</dbReference>
<feature type="domain" description="S-adenosyl-l-methionine hydroxide adenosyltransferase C-terminal" evidence="4">
    <location>
        <begin position="176"/>
        <end position="266"/>
    </location>
</feature>
<dbReference type="Pfam" id="PF20257">
    <property type="entry name" value="SAM_HAT_C"/>
    <property type="match status" value="1"/>
</dbReference>
<dbReference type="PIRSF" id="PIRSF006779">
    <property type="entry name" value="UCP006779"/>
    <property type="match status" value="1"/>
</dbReference>
<evidence type="ECO:0000256" key="2">
    <source>
        <dbReference type="ARBA" id="ARBA00024035"/>
    </source>
</evidence>
<reference evidence="5" key="1">
    <citation type="submission" date="2022-10" db="EMBL/GenBank/DDBJ databases">
        <authorList>
            <person name="Koch H."/>
        </authorList>
    </citation>
    <scope>NUCLEOTIDE SEQUENCE</scope>
    <source>
        <strain evidence="5">DNF</strain>
    </source>
</reference>
<evidence type="ECO:0000313" key="5">
    <source>
        <dbReference type="EMBL" id="CAI4032507.1"/>
    </source>
</evidence>
<sequence length="268" mass="29353">MPQAISVVTLLTDFGDRDYFVASMKGVILGVNPQARIVDLSHQVTPHNIEEAAYLLKSAYHYFPEGTVHVAVVDPGVGTTRRPLLATSSRYHFLAPDNGLLTYVLNDEVGVEVRQIENKQYRLDSEGATFDGRDLFAPSAGWLTRGQQPGSYGRLVQDYVKLPLSQPEIRGGVLRGRILYIDRFGNVISNLTRYHLREISGVTKTAVEDLRICLGTMTTRGLAANYQDGEADVPHALINSNGQVEIFLKEGSAAKALNVAVGDPIEVS</sequence>
<dbReference type="InterPro" id="IPR023227">
    <property type="entry name" value="SAM_OH_AdoTrfase_C_sf"/>
</dbReference>
<keyword evidence="5" id="KW-0378">Hydrolase</keyword>
<evidence type="ECO:0000259" key="3">
    <source>
        <dbReference type="Pfam" id="PF01887"/>
    </source>
</evidence>